<gene>
    <name evidence="1" type="ORF">AS859_00210</name>
</gene>
<accession>A0A1V9VE92</accession>
<proteinExistence type="predicted"/>
<dbReference type="Gene3D" id="2.30.110.10">
    <property type="entry name" value="Electron Transport, Fmn-binding Protein, Chain A"/>
    <property type="match status" value="1"/>
</dbReference>
<dbReference type="SUPFAM" id="SSF50475">
    <property type="entry name" value="FMN-binding split barrel"/>
    <property type="match status" value="1"/>
</dbReference>
<comment type="caution">
    <text evidence="1">The sequence shown here is derived from an EMBL/GenBank/DDBJ whole genome shotgun (WGS) entry which is preliminary data.</text>
</comment>
<sequence>MRRDEFNINDKNSIDEILKACEYGTLSLISEGKPYVVALNFVQYKNAIYFHGAKEGKKIEAIKSNPNAAFLVVKPYSFIPSYFSDTMAACPATQFFASVLLEGKLSFIEDKDKKADILNALMKKFQNEDSFEKIAYEKVMYTKMLDKTAIIELKIETQSCKIKVGQNLNEERKNKFLEKLKNRNSQIDNETIKVMEIYKK</sequence>
<dbReference type="EMBL" id="LNTC01000001">
    <property type="protein sequence ID" value="OQR42367.1"/>
    <property type="molecule type" value="Genomic_DNA"/>
</dbReference>
<name>A0A1V9VE92_9BACT</name>
<evidence type="ECO:0000313" key="1">
    <source>
        <dbReference type="EMBL" id="OQR42367.1"/>
    </source>
</evidence>
<protein>
    <submittedName>
        <fullName evidence="1">Antibiotic resistance protein</fullName>
    </submittedName>
</protein>
<dbReference type="PANTHER" id="PTHR34071:SF2">
    <property type="entry name" value="FLAVIN-NUCLEOTIDE-BINDING PROTEIN"/>
    <property type="match status" value="1"/>
</dbReference>
<organism evidence="1 2">
    <name type="scientific">Aliarcobacter cryaerophilus</name>
    <dbReference type="NCBI Taxonomy" id="28198"/>
    <lineage>
        <taxon>Bacteria</taxon>
        <taxon>Pseudomonadati</taxon>
        <taxon>Campylobacterota</taxon>
        <taxon>Epsilonproteobacteria</taxon>
        <taxon>Campylobacterales</taxon>
        <taxon>Arcobacteraceae</taxon>
        <taxon>Aliarcobacter</taxon>
    </lineage>
</organism>
<dbReference type="Proteomes" id="UP000192599">
    <property type="component" value="Unassembled WGS sequence"/>
</dbReference>
<dbReference type="RefSeq" id="WP_081560204.1">
    <property type="nucleotide sequence ID" value="NZ_JAMXEJ010000006.1"/>
</dbReference>
<dbReference type="InterPro" id="IPR024747">
    <property type="entry name" value="Pyridox_Oxase-rel"/>
</dbReference>
<dbReference type="InterPro" id="IPR012349">
    <property type="entry name" value="Split_barrel_FMN-bd"/>
</dbReference>
<reference evidence="1 2" key="1">
    <citation type="submission" date="2017-04" db="EMBL/GenBank/DDBJ databases">
        <title>Accumulation and expression of multiple antibiotic resistance genes in Arcobacter cryaerophilus that thrives in sewage.</title>
        <authorList>
            <person name="Millar J.A."/>
            <person name="Raghavan R."/>
        </authorList>
    </citation>
    <scope>NUCLEOTIDE SEQUENCE [LARGE SCALE GENOMIC DNA]</scope>
    <source>
        <strain evidence="1 2">AZT-1</strain>
    </source>
</reference>
<dbReference type="PANTHER" id="PTHR34071">
    <property type="entry name" value="5-NITROIMIDAZOLE ANTIBIOTICS RESISTANCE PROTEIN, NIMA-FAMILY-RELATED PROTEIN-RELATED"/>
    <property type="match status" value="1"/>
</dbReference>
<evidence type="ECO:0000313" key="2">
    <source>
        <dbReference type="Proteomes" id="UP000192599"/>
    </source>
</evidence>
<dbReference type="AlphaFoldDB" id="A0A1V9VE92"/>
<dbReference type="Pfam" id="PF12900">
    <property type="entry name" value="Pyridox_ox_2"/>
    <property type="match status" value="1"/>
</dbReference>